<name>A0ABV7FZA2_9PROT</name>
<organism evidence="2 3">
    <name type="scientific">Teichococcus globiformis</name>
    <dbReference type="NCBI Taxonomy" id="2307229"/>
    <lineage>
        <taxon>Bacteria</taxon>
        <taxon>Pseudomonadati</taxon>
        <taxon>Pseudomonadota</taxon>
        <taxon>Alphaproteobacteria</taxon>
        <taxon>Acetobacterales</taxon>
        <taxon>Roseomonadaceae</taxon>
        <taxon>Roseomonas</taxon>
    </lineage>
</organism>
<dbReference type="EMBL" id="JBHRTN010000003">
    <property type="protein sequence ID" value="MFC3123731.1"/>
    <property type="molecule type" value="Genomic_DNA"/>
</dbReference>
<evidence type="ECO:0000313" key="2">
    <source>
        <dbReference type="EMBL" id="MFC3123731.1"/>
    </source>
</evidence>
<keyword evidence="3" id="KW-1185">Reference proteome</keyword>
<protein>
    <submittedName>
        <fullName evidence="2">Phosphopantetheine-binding protein</fullName>
    </submittedName>
</protein>
<dbReference type="Proteomes" id="UP001595593">
    <property type="component" value="Unassembled WGS sequence"/>
</dbReference>
<dbReference type="Pfam" id="PF00550">
    <property type="entry name" value="PP-binding"/>
    <property type="match status" value="1"/>
</dbReference>
<proteinExistence type="predicted"/>
<dbReference type="SUPFAM" id="SSF47336">
    <property type="entry name" value="ACP-like"/>
    <property type="match status" value="1"/>
</dbReference>
<feature type="domain" description="Carrier" evidence="1">
    <location>
        <begin position="1"/>
        <end position="74"/>
    </location>
</feature>
<dbReference type="InterPro" id="IPR036736">
    <property type="entry name" value="ACP-like_sf"/>
</dbReference>
<accession>A0ABV7FZA2</accession>
<evidence type="ECO:0000313" key="3">
    <source>
        <dbReference type="Proteomes" id="UP001595593"/>
    </source>
</evidence>
<dbReference type="InterPro" id="IPR009081">
    <property type="entry name" value="PP-bd_ACP"/>
</dbReference>
<dbReference type="RefSeq" id="WP_379592897.1">
    <property type="nucleotide sequence ID" value="NZ_JBHRTN010000003.1"/>
</dbReference>
<sequence length="77" mass="8752">MLTRDAMRAQIAATIHEDPSEIGDDDNLMDLGLDSIRAMQLLTRWNETGLGLDFPEFAERLTLNAWWTIVERHQAGP</sequence>
<evidence type="ECO:0000259" key="1">
    <source>
        <dbReference type="PROSITE" id="PS50075"/>
    </source>
</evidence>
<gene>
    <name evidence="2" type="ORF">ACFOD4_01550</name>
</gene>
<dbReference type="Gene3D" id="1.10.1200.10">
    <property type="entry name" value="ACP-like"/>
    <property type="match status" value="1"/>
</dbReference>
<comment type="caution">
    <text evidence="2">The sequence shown here is derived from an EMBL/GenBank/DDBJ whole genome shotgun (WGS) entry which is preliminary data.</text>
</comment>
<dbReference type="PROSITE" id="PS50075">
    <property type="entry name" value="CARRIER"/>
    <property type="match status" value="1"/>
</dbReference>
<reference evidence="3" key="1">
    <citation type="journal article" date="2019" name="Int. J. Syst. Evol. Microbiol.">
        <title>The Global Catalogue of Microorganisms (GCM) 10K type strain sequencing project: providing services to taxonomists for standard genome sequencing and annotation.</title>
        <authorList>
            <consortium name="The Broad Institute Genomics Platform"/>
            <consortium name="The Broad Institute Genome Sequencing Center for Infectious Disease"/>
            <person name="Wu L."/>
            <person name="Ma J."/>
        </authorList>
    </citation>
    <scope>NUCLEOTIDE SEQUENCE [LARGE SCALE GENOMIC DNA]</scope>
    <source>
        <strain evidence="3">KCTC 52094</strain>
    </source>
</reference>